<organism evidence="2 3">
    <name type="scientific">Actinacidiphila cocklensis</name>
    <dbReference type="NCBI Taxonomy" id="887465"/>
    <lineage>
        <taxon>Bacteria</taxon>
        <taxon>Bacillati</taxon>
        <taxon>Actinomycetota</taxon>
        <taxon>Actinomycetes</taxon>
        <taxon>Kitasatosporales</taxon>
        <taxon>Streptomycetaceae</taxon>
        <taxon>Actinacidiphila</taxon>
    </lineage>
</organism>
<sequence length="134" mass="15374">MEELPVPTQNHPRQNSLPPRHHDHHRIASRDHLKPRRRRPHALGLTPVHTGNGISSDTVVSDHPPRRLDNRPARAMPPHVKPPAKTSPTDRRQASRPRGRLTFYSFYFPDLRTAHARLRSPSHMTLDDREATTA</sequence>
<keyword evidence="3" id="KW-1185">Reference proteome</keyword>
<feature type="compositionally biased region" description="Polar residues" evidence="1">
    <location>
        <begin position="7"/>
        <end position="17"/>
    </location>
</feature>
<protein>
    <submittedName>
        <fullName evidence="2">Uncharacterized protein</fullName>
    </submittedName>
</protein>
<proteinExistence type="predicted"/>
<reference evidence="2" key="1">
    <citation type="submission" date="2021-05" db="EMBL/GenBank/DDBJ databases">
        <authorList>
            <person name="Arsene-Ploetze F."/>
        </authorList>
    </citation>
    <scope>NUCLEOTIDE SEQUENCE</scope>
    <source>
        <strain evidence="2">DSM 42138</strain>
    </source>
</reference>
<feature type="region of interest" description="Disordered" evidence="1">
    <location>
        <begin position="1"/>
        <end position="100"/>
    </location>
</feature>
<feature type="compositionally biased region" description="Basic and acidic residues" evidence="1">
    <location>
        <begin position="63"/>
        <end position="72"/>
    </location>
</feature>
<evidence type="ECO:0000256" key="1">
    <source>
        <dbReference type="SAM" id="MobiDB-lite"/>
    </source>
</evidence>
<dbReference type="EMBL" id="CAJSLV010000076">
    <property type="protein sequence ID" value="CAG6396711.1"/>
    <property type="molecule type" value="Genomic_DNA"/>
</dbReference>
<name>A0A9W4DVJ1_9ACTN</name>
<dbReference type="Proteomes" id="UP001152519">
    <property type="component" value="Unassembled WGS sequence"/>
</dbReference>
<dbReference type="AlphaFoldDB" id="A0A9W4DVJ1"/>
<comment type="caution">
    <text evidence="2">The sequence shown here is derived from an EMBL/GenBank/DDBJ whole genome shotgun (WGS) entry which is preliminary data.</text>
</comment>
<evidence type="ECO:0000313" key="3">
    <source>
        <dbReference type="Proteomes" id="UP001152519"/>
    </source>
</evidence>
<accession>A0A9W4DVJ1</accession>
<gene>
    <name evidence="2" type="ORF">SCOCK_450026</name>
</gene>
<evidence type="ECO:0000313" key="2">
    <source>
        <dbReference type="EMBL" id="CAG6396711.1"/>
    </source>
</evidence>